<evidence type="ECO:0000256" key="1">
    <source>
        <dbReference type="ARBA" id="ARBA00001917"/>
    </source>
</evidence>
<organism evidence="30 31">
    <name type="scientific">Cephus cinctus</name>
    <name type="common">Wheat stem sawfly</name>
    <dbReference type="NCBI Taxonomy" id="211228"/>
    <lineage>
        <taxon>Eukaryota</taxon>
        <taxon>Metazoa</taxon>
        <taxon>Ecdysozoa</taxon>
        <taxon>Arthropoda</taxon>
        <taxon>Hexapoda</taxon>
        <taxon>Insecta</taxon>
        <taxon>Pterygota</taxon>
        <taxon>Neoptera</taxon>
        <taxon>Endopterygota</taxon>
        <taxon>Hymenoptera</taxon>
        <taxon>Cephoidea</taxon>
        <taxon>Cephidae</taxon>
        <taxon>Cephus</taxon>
    </lineage>
</organism>
<dbReference type="InterPro" id="IPR001650">
    <property type="entry name" value="Helicase_C-like"/>
</dbReference>
<dbReference type="PROSITE" id="PS51194">
    <property type="entry name" value="HELICASE_CTER"/>
    <property type="match status" value="1"/>
</dbReference>
<dbReference type="SUPFAM" id="SSF52540">
    <property type="entry name" value="P-loop containing nucleoside triphosphate hydrolases"/>
    <property type="match status" value="2"/>
</dbReference>
<dbReference type="InterPro" id="IPR027417">
    <property type="entry name" value="P-loop_NTPase"/>
</dbReference>
<dbReference type="GO" id="GO:0003677">
    <property type="term" value="F:DNA binding"/>
    <property type="evidence" value="ECO:0007669"/>
    <property type="project" value="UniProtKB-KW"/>
</dbReference>
<keyword evidence="23" id="KW-0131">Cell cycle</keyword>
<evidence type="ECO:0000256" key="7">
    <source>
        <dbReference type="ARBA" id="ARBA00022630"/>
    </source>
</evidence>
<evidence type="ECO:0000313" key="30">
    <source>
        <dbReference type="Proteomes" id="UP000694920"/>
    </source>
</evidence>
<evidence type="ECO:0000259" key="28">
    <source>
        <dbReference type="PROSITE" id="PS51192"/>
    </source>
</evidence>
<evidence type="ECO:0000256" key="14">
    <source>
        <dbReference type="ARBA" id="ARBA00022801"/>
    </source>
</evidence>
<dbReference type="InterPro" id="IPR049730">
    <property type="entry name" value="SNF2/RAD54-like_C"/>
</dbReference>
<evidence type="ECO:0000256" key="15">
    <source>
        <dbReference type="ARBA" id="ARBA00022806"/>
    </source>
</evidence>
<dbReference type="Gene3D" id="3.40.50.300">
    <property type="entry name" value="P-loop containing nucleotide triphosphate hydrolases"/>
    <property type="match status" value="1"/>
</dbReference>
<evidence type="ECO:0000256" key="16">
    <source>
        <dbReference type="ARBA" id="ARBA00022840"/>
    </source>
</evidence>
<evidence type="ECO:0000256" key="2">
    <source>
        <dbReference type="ARBA" id="ARBA00007025"/>
    </source>
</evidence>
<evidence type="ECO:0000256" key="23">
    <source>
        <dbReference type="ARBA" id="ARBA00023306"/>
    </source>
</evidence>
<evidence type="ECO:0000256" key="17">
    <source>
        <dbReference type="ARBA" id="ARBA00022857"/>
    </source>
</evidence>
<dbReference type="InterPro" id="IPR000330">
    <property type="entry name" value="SNF2_N"/>
</dbReference>
<dbReference type="Proteomes" id="UP000694920">
    <property type="component" value="Unplaced"/>
</dbReference>
<evidence type="ECO:0000313" key="31">
    <source>
        <dbReference type="RefSeq" id="XP_024941964.1"/>
    </source>
</evidence>
<evidence type="ECO:0000256" key="5">
    <source>
        <dbReference type="ARBA" id="ARBA00022553"/>
    </source>
</evidence>
<evidence type="ECO:0000256" key="11">
    <source>
        <dbReference type="ARBA" id="ARBA00022741"/>
    </source>
</evidence>
<dbReference type="CDD" id="cd02801">
    <property type="entry name" value="DUS_like_FMN"/>
    <property type="match status" value="1"/>
</dbReference>
<dbReference type="Pfam" id="PF00271">
    <property type="entry name" value="Helicase_C"/>
    <property type="match status" value="1"/>
</dbReference>
<evidence type="ECO:0000256" key="18">
    <source>
        <dbReference type="ARBA" id="ARBA00023002"/>
    </source>
</evidence>
<dbReference type="InterPro" id="IPR013785">
    <property type="entry name" value="Aldolase_TIM"/>
</dbReference>
<sequence>MPTDIVELLRQPEMTKICAPMVRYSKLDFRRLVRKYNCQLCFTPMILADSFVRSAKARDNEFTTDNDDRPLVVQFAAKDPEEFLGAAQMVAPYCDGVDLNCGCPQRWAIKDGYGVDLLSKPELVKDLVSQVRNRIPTPFSVSVKIRLLKDIRKTVEFCRVLEKAGVSFLTIHARTPQMRNDPIDLLGLKVAMSSVHIPLIANGDVKSLTDAHNLYEEVDCNGIMAASGILTNPALFSGAESTPLSCIQDWIRSLAPSQRGKRPLLSDVNAQLPRVNSLQDVTQKEKKPRRDIKKNIHIAESKAVVLSANDVSVTQEVISDHEDRVRKLLSKPFKIPIPGYRLSGRALGTKLSGPRRACHDPNEANALIVYTPPEVSEHDRLKLDESKQLVHVVVDPLLCDILRPHQREGVKFMYECVTGKRIENAYGCIMADEMGLGKTLQCITLLWTLLKQGPEAKPLIEKAIIVAPSSLVKNWYNEIFKWLQNRVKPLAIDGGSKNDIDLKLTGFMKTYGRRCATPILIISYETFRLHAHVLHQDEVGLVLCDEGHRLKNSENQTYQALMGLKAKRRVLLSGTPIQNDLLEYFSLVHFVNQGLLGTAQEFRRKFETPILRGQDAGASDSERKLAQERLNELVTVVNKCLIRRTSALLSKYLPVKHELVVCVKMGQLQTDLYNSFIRSDSIKRSMQEKENASDKKGSLSALSAITLLKKLCNHPDLVYDKITQGSEGFEEAAKLLPSNYSTKEVMPALSGKLMVLDCLLASVKSTTTDKIVLVSNYTQTLDLFEKLCRKRGYRYVRLDGTMTIKKRAKVVDNFNDPNSGDFIFMLSSKAGGCGLNLIGANRLVMFDPDWNPANDDQAMARVWRDGQKKPCFVYRLLSTGTIEEKIFQRQAHKKALSSTVVDQEDDVARHFTLNDLRDLFSLEENTISDTHAKFKCKRCVNGVEVKGPPENTDCNSDLSDWRHAHNPRTLPDLSLRQCWSSGISFVFHHRSHEQVK</sequence>
<evidence type="ECO:0000256" key="12">
    <source>
        <dbReference type="ARBA" id="ARBA00022763"/>
    </source>
</evidence>
<dbReference type="Gene3D" id="1.20.120.850">
    <property type="entry name" value="SWI2/SNF2 ATPases, N-terminal domain"/>
    <property type="match status" value="1"/>
</dbReference>
<dbReference type="CDD" id="cd18067">
    <property type="entry name" value="DEXHc_RAD54A"/>
    <property type="match status" value="1"/>
</dbReference>
<comment type="subunit">
    <text evidence="3">Interacts (via N-terminus) with spn-A/Rad51.</text>
</comment>
<dbReference type="InterPro" id="IPR050496">
    <property type="entry name" value="SNF2_RAD54_helicase_repair"/>
</dbReference>
<feature type="domain" description="Helicase C-terminal" evidence="29">
    <location>
        <begin position="755"/>
        <end position="908"/>
    </location>
</feature>
<dbReference type="Pfam" id="PF00176">
    <property type="entry name" value="SNF2-rel_dom"/>
    <property type="match status" value="1"/>
</dbReference>
<dbReference type="Gene3D" id="3.40.50.10810">
    <property type="entry name" value="Tandem AAA-ATPase domain"/>
    <property type="match status" value="1"/>
</dbReference>
<dbReference type="GO" id="GO:0005634">
    <property type="term" value="C:nucleus"/>
    <property type="evidence" value="ECO:0007669"/>
    <property type="project" value="TreeGrafter"/>
</dbReference>
<evidence type="ECO:0000256" key="22">
    <source>
        <dbReference type="ARBA" id="ARBA00023254"/>
    </source>
</evidence>
<evidence type="ECO:0000256" key="9">
    <source>
        <dbReference type="ARBA" id="ARBA00022664"/>
    </source>
</evidence>
<evidence type="ECO:0000256" key="4">
    <source>
        <dbReference type="ARBA" id="ARBA00015341"/>
    </source>
</evidence>
<dbReference type="FunFam" id="3.20.20.70:FF:000159">
    <property type="entry name" value="tRNA-dihydrouridine synthase 4"/>
    <property type="match status" value="1"/>
</dbReference>
<dbReference type="GO" id="GO:0102266">
    <property type="term" value="F:tRNA-dihydrouridine20a synthase activity"/>
    <property type="evidence" value="ECO:0007669"/>
    <property type="project" value="UniProtKB-ARBA"/>
</dbReference>
<dbReference type="GO" id="GO:0016787">
    <property type="term" value="F:hydrolase activity"/>
    <property type="evidence" value="ECO:0007669"/>
    <property type="project" value="UniProtKB-KW"/>
</dbReference>
<dbReference type="GeneID" id="107268901"/>
<comment type="cofactor">
    <cofactor evidence="1">
        <name>FMN</name>
        <dbReference type="ChEBI" id="CHEBI:58210"/>
    </cofactor>
</comment>
<protein>
    <recommendedName>
        <fullName evidence="4">DNA repair and recombination protein RAD54-like</fullName>
    </recommendedName>
    <alternativeName>
        <fullName evidence="25">Protein okra</fullName>
    </alternativeName>
    <alternativeName>
        <fullName evidence="27">tRNA-dihydrouridine synthase 4</fullName>
    </alternativeName>
    <alternativeName>
        <fullName evidence="26">tRNA-dihydrouridine(20a/20b) synthase [NAD(P)+]</fullName>
    </alternativeName>
</protein>
<dbReference type="FunFam" id="3.40.50.300:FF:000332">
    <property type="entry name" value="DNA repair and recombination protein RAD54-like"/>
    <property type="match status" value="1"/>
</dbReference>
<dbReference type="FunFam" id="3.40.50.10810:FF:000010">
    <property type="entry name" value="DNA repair and recombination protein RAD54-like"/>
    <property type="match status" value="1"/>
</dbReference>
<evidence type="ECO:0000256" key="25">
    <source>
        <dbReference type="ARBA" id="ARBA00029956"/>
    </source>
</evidence>
<keyword evidence="20" id="KW-0238">DNA-binding</keyword>
<keyword evidence="17" id="KW-0521">NADP</keyword>
<dbReference type="CTD" id="33507"/>
<keyword evidence="13" id="KW-0498">Mitosis</keyword>
<dbReference type="PANTHER" id="PTHR45629:SF7">
    <property type="entry name" value="DNA EXCISION REPAIR PROTEIN ERCC-6-RELATED"/>
    <property type="match status" value="1"/>
</dbReference>
<keyword evidence="11" id="KW-0547">Nucleotide-binding</keyword>
<evidence type="ECO:0000256" key="6">
    <source>
        <dbReference type="ARBA" id="ARBA00022618"/>
    </source>
</evidence>
<keyword evidence="7" id="KW-0285">Flavoprotein</keyword>
<evidence type="ECO:0000256" key="3">
    <source>
        <dbReference type="ARBA" id="ARBA00011467"/>
    </source>
</evidence>
<evidence type="ECO:0000256" key="27">
    <source>
        <dbReference type="ARBA" id="ARBA00078338"/>
    </source>
</evidence>
<reference evidence="31" key="1">
    <citation type="submission" date="2025-08" db="UniProtKB">
        <authorList>
            <consortium name="RefSeq"/>
        </authorList>
    </citation>
    <scope>IDENTIFICATION</scope>
</reference>
<dbReference type="CDD" id="cd18793">
    <property type="entry name" value="SF2_C_SNF"/>
    <property type="match status" value="1"/>
</dbReference>
<keyword evidence="8" id="KW-0288">FMN</keyword>
<keyword evidence="12" id="KW-0227">DNA damage</keyword>
<dbReference type="KEGG" id="ccin:107268901"/>
<keyword evidence="16" id="KW-0067">ATP-binding</keyword>
<dbReference type="RefSeq" id="XP_024941964.1">
    <property type="nucleotide sequence ID" value="XM_025086196.1"/>
</dbReference>
<evidence type="ECO:0000256" key="13">
    <source>
        <dbReference type="ARBA" id="ARBA00022776"/>
    </source>
</evidence>
<dbReference type="GO" id="GO:0051301">
    <property type="term" value="P:cell division"/>
    <property type="evidence" value="ECO:0007669"/>
    <property type="project" value="UniProtKB-KW"/>
</dbReference>
<keyword evidence="10" id="KW-0819">tRNA processing</keyword>
<dbReference type="GO" id="GO:0045003">
    <property type="term" value="P:double-strand break repair via synthesis-dependent strand annealing"/>
    <property type="evidence" value="ECO:0007669"/>
    <property type="project" value="TreeGrafter"/>
</dbReference>
<name>A0AAJ7RJB0_CEPCN</name>
<keyword evidence="19" id="KW-0520">NAD</keyword>
<dbReference type="SMART" id="SM00487">
    <property type="entry name" value="DEXDc"/>
    <property type="match status" value="1"/>
</dbReference>
<dbReference type="PROSITE" id="PS51192">
    <property type="entry name" value="HELICASE_ATP_BIND_1"/>
    <property type="match status" value="1"/>
</dbReference>
<comment type="function">
    <text evidence="24">Involved in mitotic DNA repair and meiotic recombination. Functions in the recombinational DNA repair pathway. Essential for interhomolog gene conversion (GC), but may have a less important role in intersister GC than spn-A/Rad51. In the presence of DNA, spn-A/Rad51 enhances the ATPase activity of okr/Rad54.</text>
</comment>
<comment type="similarity">
    <text evidence="2">Belongs to the SNF2/RAD54 helicase family.</text>
</comment>
<evidence type="ECO:0000256" key="10">
    <source>
        <dbReference type="ARBA" id="ARBA00022694"/>
    </source>
</evidence>
<dbReference type="SUPFAM" id="SSF51395">
    <property type="entry name" value="FMN-linked oxidoreductases"/>
    <property type="match status" value="1"/>
</dbReference>
<dbReference type="GO" id="GO:0004386">
    <property type="term" value="F:helicase activity"/>
    <property type="evidence" value="ECO:0007669"/>
    <property type="project" value="UniProtKB-KW"/>
</dbReference>
<keyword evidence="5" id="KW-0597">Phosphoprotein</keyword>
<keyword evidence="30" id="KW-1185">Reference proteome</keyword>
<evidence type="ECO:0000256" key="21">
    <source>
        <dbReference type="ARBA" id="ARBA00023204"/>
    </source>
</evidence>
<evidence type="ECO:0000256" key="20">
    <source>
        <dbReference type="ARBA" id="ARBA00023125"/>
    </source>
</evidence>
<evidence type="ECO:0000256" key="8">
    <source>
        <dbReference type="ARBA" id="ARBA00022643"/>
    </source>
</evidence>
<dbReference type="GO" id="GO:0006397">
    <property type="term" value="P:mRNA processing"/>
    <property type="evidence" value="ECO:0007669"/>
    <property type="project" value="UniProtKB-KW"/>
</dbReference>
<evidence type="ECO:0000256" key="26">
    <source>
        <dbReference type="ARBA" id="ARBA00071722"/>
    </source>
</evidence>
<proteinExistence type="inferred from homology"/>
<dbReference type="InterPro" id="IPR038718">
    <property type="entry name" value="SNF2-like_sf"/>
</dbReference>
<gene>
    <name evidence="31" type="primary">LOC107268901</name>
</gene>
<evidence type="ECO:0000256" key="24">
    <source>
        <dbReference type="ARBA" id="ARBA00024776"/>
    </source>
</evidence>
<evidence type="ECO:0000259" key="29">
    <source>
        <dbReference type="PROSITE" id="PS51194"/>
    </source>
</evidence>
<keyword evidence="6" id="KW-0132">Cell division</keyword>
<keyword evidence="14" id="KW-0378">Hydrolase</keyword>
<feature type="domain" description="Helicase ATP-binding" evidence="28">
    <location>
        <begin position="419"/>
        <end position="594"/>
    </location>
</feature>
<dbReference type="InterPro" id="IPR035587">
    <property type="entry name" value="DUS-like_FMN-bd"/>
</dbReference>
<dbReference type="AlphaFoldDB" id="A0AAJ7RJB0"/>
<dbReference type="GO" id="GO:0015616">
    <property type="term" value="F:DNA translocase activity"/>
    <property type="evidence" value="ECO:0007669"/>
    <property type="project" value="TreeGrafter"/>
</dbReference>
<dbReference type="GO" id="GO:0102267">
    <property type="term" value="F:tRNA-dihydrouridine20b synthase activity"/>
    <property type="evidence" value="ECO:0007669"/>
    <property type="project" value="UniProtKB-ARBA"/>
</dbReference>
<accession>A0AAJ7RJB0</accession>
<dbReference type="GO" id="GO:0005524">
    <property type="term" value="F:ATP binding"/>
    <property type="evidence" value="ECO:0007669"/>
    <property type="project" value="UniProtKB-KW"/>
</dbReference>
<dbReference type="SMART" id="SM00490">
    <property type="entry name" value="HELICc"/>
    <property type="match status" value="1"/>
</dbReference>
<evidence type="ECO:0000256" key="19">
    <source>
        <dbReference type="ARBA" id="ARBA00023027"/>
    </source>
</evidence>
<keyword evidence="18" id="KW-0560">Oxidoreductase</keyword>
<dbReference type="Pfam" id="PF01207">
    <property type="entry name" value="Dus"/>
    <property type="match status" value="1"/>
</dbReference>
<keyword evidence="15" id="KW-0347">Helicase</keyword>
<dbReference type="InterPro" id="IPR014001">
    <property type="entry name" value="Helicase_ATP-bd"/>
</dbReference>
<dbReference type="PANTHER" id="PTHR45629">
    <property type="entry name" value="SNF2/RAD54 FAMILY MEMBER"/>
    <property type="match status" value="1"/>
</dbReference>
<dbReference type="GO" id="GO:0007131">
    <property type="term" value="P:reciprocal meiotic recombination"/>
    <property type="evidence" value="ECO:0007669"/>
    <property type="project" value="TreeGrafter"/>
</dbReference>
<dbReference type="Gene3D" id="3.20.20.70">
    <property type="entry name" value="Aldolase class I"/>
    <property type="match status" value="1"/>
</dbReference>
<keyword evidence="22" id="KW-0469">Meiosis</keyword>
<keyword evidence="21" id="KW-0234">DNA repair</keyword>
<keyword evidence="9" id="KW-0507">mRNA processing</keyword>